<protein>
    <submittedName>
        <fullName evidence="2">Uncharacterized protein</fullName>
    </submittedName>
</protein>
<evidence type="ECO:0000313" key="2">
    <source>
        <dbReference type="EMBL" id="KRY06463.1"/>
    </source>
</evidence>
<dbReference type="OrthoDB" id="5921513at2759"/>
<evidence type="ECO:0000256" key="1">
    <source>
        <dbReference type="SAM" id="MobiDB-lite"/>
    </source>
</evidence>
<proteinExistence type="predicted"/>
<feature type="region of interest" description="Disordered" evidence="1">
    <location>
        <begin position="1"/>
        <end position="42"/>
    </location>
</feature>
<dbReference type="AlphaFoldDB" id="A0A0V0Z1N9"/>
<reference evidence="2 3" key="1">
    <citation type="submission" date="2015-01" db="EMBL/GenBank/DDBJ databases">
        <title>Evolution of Trichinella species and genotypes.</title>
        <authorList>
            <person name="Korhonen P.K."/>
            <person name="Edoardo P."/>
            <person name="Giuseppe L.R."/>
            <person name="Gasser R.B."/>
        </authorList>
    </citation>
    <scope>NUCLEOTIDE SEQUENCE [LARGE SCALE GENOMIC DNA]</scope>
    <source>
        <strain evidence="2">ISS2496</strain>
    </source>
</reference>
<evidence type="ECO:0000313" key="3">
    <source>
        <dbReference type="Proteomes" id="UP000054783"/>
    </source>
</evidence>
<name>A0A0V0Z1N9_9BILA</name>
<comment type="caution">
    <text evidence="2">The sequence shown here is derived from an EMBL/GenBank/DDBJ whole genome shotgun (WGS) entry which is preliminary data.</text>
</comment>
<gene>
    <name evidence="2" type="ORF">T12_4093</name>
</gene>
<keyword evidence="3" id="KW-1185">Reference proteome</keyword>
<sequence>MPDESPQETFPQEAAGRLHSPSSRPLTDSFPGRSGIGDVDLSRLPKPVCKLLSRYTVWRSKLPSHVPVR</sequence>
<dbReference type="Proteomes" id="UP000054783">
    <property type="component" value="Unassembled WGS sequence"/>
</dbReference>
<accession>A0A0V0Z1N9</accession>
<organism evidence="2 3">
    <name type="scientific">Trichinella patagoniensis</name>
    <dbReference type="NCBI Taxonomy" id="990121"/>
    <lineage>
        <taxon>Eukaryota</taxon>
        <taxon>Metazoa</taxon>
        <taxon>Ecdysozoa</taxon>
        <taxon>Nematoda</taxon>
        <taxon>Enoplea</taxon>
        <taxon>Dorylaimia</taxon>
        <taxon>Trichinellida</taxon>
        <taxon>Trichinellidae</taxon>
        <taxon>Trichinella</taxon>
    </lineage>
</organism>
<dbReference type="EMBL" id="JYDQ01000781">
    <property type="protein sequence ID" value="KRY06463.1"/>
    <property type="molecule type" value="Genomic_DNA"/>
</dbReference>